<keyword evidence="5 12" id="KW-0812">Transmembrane</keyword>
<dbReference type="EMBL" id="JAYMGO010000003">
    <property type="protein sequence ID" value="KAL1278365.1"/>
    <property type="molecule type" value="Genomic_DNA"/>
</dbReference>
<evidence type="ECO:0000256" key="9">
    <source>
        <dbReference type="ARBA" id="ARBA00023157"/>
    </source>
</evidence>
<comment type="subcellular location">
    <subcellularLocation>
        <location evidence="1">Cell membrane</location>
        <topology evidence="1">Single-pass type I membrane protein</topology>
    </subcellularLocation>
</comment>
<dbReference type="Proteomes" id="UP001558613">
    <property type="component" value="Unassembled WGS sequence"/>
</dbReference>
<evidence type="ECO:0000256" key="12">
    <source>
        <dbReference type="SAM" id="Phobius"/>
    </source>
</evidence>
<evidence type="ECO:0000256" key="5">
    <source>
        <dbReference type="ARBA" id="ARBA00022692"/>
    </source>
</evidence>
<dbReference type="PANTHER" id="PTHR14076:SF10">
    <property type="entry name" value="RAMP2 PROTEIN"/>
    <property type="match status" value="1"/>
</dbReference>
<keyword evidence="15" id="KW-1185">Reference proteome</keyword>
<evidence type="ECO:0000313" key="15">
    <source>
        <dbReference type="Proteomes" id="UP001558613"/>
    </source>
</evidence>
<dbReference type="InterPro" id="IPR038126">
    <property type="entry name" value="RAMP_sf"/>
</dbReference>
<comment type="similarity">
    <text evidence="2">Belongs to the RAMP family.</text>
</comment>
<organism evidence="14 15">
    <name type="scientific">Cirrhinus molitorella</name>
    <name type="common">mud carp</name>
    <dbReference type="NCBI Taxonomy" id="172907"/>
    <lineage>
        <taxon>Eukaryota</taxon>
        <taxon>Metazoa</taxon>
        <taxon>Chordata</taxon>
        <taxon>Craniata</taxon>
        <taxon>Vertebrata</taxon>
        <taxon>Euteleostomi</taxon>
        <taxon>Actinopterygii</taxon>
        <taxon>Neopterygii</taxon>
        <taxon>Teleostei</taxon>
        <taxon>Ostariophysi</taxon>
        <taxon>Cypriniformes</taxon>
        <taxon>Cyprinidae</taxon>
        <taxon>Labeoninae</taxon>
        <taxon>Labeonini</taxon>
        <taxon>Cirrhinus</taxon>
    </lineage>
</organism>
<dbReference type="PANTHER" id="PTHR14076">
    <property type="entry name" value="RECEPTOR ACTIVITY MODIFYING PROTEIN RAMP"/>
    <property type="match status" value="1"/>
</dbReference>
<accession>A0ABR3NP83</accession>
<keyword evidence="7 12" id="KW-1133">Transmembrane helix</keyword>
<dbReference type="InterPro" id="IPR006985">
    <property type="entry name" value="RAMP"/>
</dbReference>
<evidence type="ECO:0000256" key="8">
    <source>
        <dbReference type="ARBA" id="ARBA00023136"/>
    </source>
</evidence>
<feature type="compositionally biased region" description="Basic residues" evidence="11">
    <location>
        <begin position="253"/>
        <end position="269"/>
    </location>
</feature>
<dbReference type="Pfam" id="PF04901">
    <property type="entry name" value="RAMP"/>
    <property type="match status" value="1"/>
</dbReference>
<feature type="chain" id="PRO_5047208095" evidence="13">
    <location>
        <begin position="31"/>
        <end position="296"/>
    </location>
</feature>
<feature type="transmembrane region" description="Helical" evidence="12">
    <location>
        <begin position="178"/>
        <end position="199"/>
    </location>
</feature>
<evidence type="ECO:0000256" key="13">
    <source>
        <dbReference type="SAM" id="SignalP"/>
    </source>
</evidence>
<evidence type="ECO:0000256" key="11">
    <source>
        <dbReference type="SAM" id="MobiDB-lite"/>
    </source>
</evidence>
<keyword evidence="8 12" id="KW-0472">Membrane</keyword>
<gene>
    <name evidence="14" type="ORF">QQF64_025038</name>
</gene>
<proteinExistence type="inferred from homology"/>
<evidence type="ECO:0000256" key="10">
    <source>
        <dbReference type="ARBA" id="ARBA00023170"/>
    </source>
</evidence>
<evidence type="ECO:0000256" key="6">
    <source>
        <dbReference type="ARBA" id="ARBA00022729"/>
    </source>
</evidence>
<evidence type="ECO:0000313" key="14">
    <source>
        <dbReference type="EMBL" id="KAL1278365.1"/>
    </source>
</evidence>
<dbReference type="Gene3D" id="1.10.150.510">
    <property type="entry name" value="Receptor activity modifying family"/>
    <property type="match status" value="1"/>
</dbReference>
<keyword evidence="9" id="KW-1015">Disulfide bond</keyword>
<evidence type="ECO:0000256" key="4">
    <source>
        <dbReference type="ARBA" id="ARBA00022475"/>
    </source>
</evidence>
<evidence type="ECO:0000256" key="1">
    <source>
        <dbReference type="ARBA" id="ARBA00004251"/>
    </source>
</evidence>
<keyword evidence="6 13" id="KW-0732">Signal</keyword>
<feature type="signal peptide" evidence="13">
    <location>
        <begin position="1"/>
        <end position="30"/>
    </location>
</feature>
<evidence type="ECO:0000256" key="2">
    <source>
        <dbReference type="ARBA" id="ARBA00007087"/>
    </source>
</evidence>
<evidence type="ECO:0000256" key="7">
    <source>
        <dbReference type="ARBA" id="ARBA00022989"/>
    </source>
</evidence>
<reference evidence="14 15" key="1">
    <citation type="submission" date="2023-09" db="EMBL/GenBank/DDBJ databases">
        <authorList>
            <person name="Wang M."/>
        </authorList>
    </citation>
    <scope>NUCLEOTIDE SEQUENCE [LARGE SCALE GENOMIC DNA]</scope>
    <source>
        <strain evidence="14">GT-2023</strain>
        <tissue evidence="14">Liver</tissue>
    </source>
</reference>
<name>A0ABR3NP83_9TELE</name>
<sequence length="296" mass="32979">MAHISISTSKPAGTLLFWVCLCLMVSTLQTLVPNEQKQTVRQTASTMATELQTTAYTRVDPGYGDGGTFNCGNKSICEGYCFVCENTSLKMQECYEILVDWCKYNFDIAMGSMNTTDWCTLEKVKSAYNNFTVCTETVADCLLLPWPNQFVEHEFVNIHTTYFQECPTEALRDPPPSIVLALVMTPICLIPVMVVLVVLKTKNGDRRDSVWQGVVGTRVITLLLCLALRLSSSSSSGSGQAFHMPRPPLSAHPIRRRSHRSRGRRHTSHLNHSAIHSRPDAPGLHYCLISLSGPRH</sequence>
<keyword evidence="10" id="KW-0675">Receptor</keyword>
<evidence type="ECO:0000256" key="3">
    <source>
        <dbReference type="ARBA" id="ARBA00022448"/>
    </source>
</evidence>
<keyword evidence="4" id="KW-1003">Cell membrane</keyword>
<feature type="region of interest" description="Disordered" evidence="11">
    <location>
        <begin position="234"/>
        <end position="277"/>
    </location>
</feature>
<comment type="caution">
    <text evidence="14">The sequence shown here is derived from an EMBL/GenBank/DDBJ whole genome shotgun (WGS) entry which is preliminary data.</text>
</comment>
<protein>
    <submittedName>
        <fullName evidence="14">Uncharacterized protein</fullName>
    </submittedName>
</protein>
<keyword evidence="3" id="KW-0813">Transport</keyword>